<feature type="compositionally biased region" description="Acidic residues" evidence="3">
    <location>
        <begin position="143"/>
        <end position="154"/>
    </location>
</feature>
<dbReference type="EMBL" id="CAJHUC010001075">
    <property type="protein sequence ID" value="CAD7699616.1"/>
    <property type="molecule type" value="Genomic_DNA"/>
</dbReference>
<feature type="compositionally biased region" description="Acidic residues" evidence="3">
    <location>
        <begin position="24"/>
        <end position="34"/>
    </location>
</feature>
<comment type="similarity">
    <text evidence="1">Belongs to the IWS1 family.</text>
</comment>
<sequence>MDENFEDEDIDAGPSDRRAIQSVLDDDEDEEDEDPRPRGAPGGAAIDDEDEDSPPLATEATIDDAGGDSQPRGAQAAIDNYDEDSPLRGAQGEAGIHNDRQAGNGSAGGGGSEDGFDDLFEDGEEMEGQDGGVGEAGEYGETSAEEDEGEEPGEGEGVAGGSDEAEEVDEEFEKMFKPKGRRSRGRMGDTEIKAVVTRLLDKMDAAAVDDYELLNEGEPALNKLKLLEEVEAAVLQRDLQSALLDGGVLGSLKAWLEPFNGTLPNERIRSSVLGMLHKLPIDTADHFRREQLKRSRIGSRVMFYSKVKEESVQNRRIARELVQAWSRPISQETRNEEEEERQRAEQLQNRKRQLEAEREEELRAKIRRASQPGRQFMARIPERNRMDYVIQPQSKISTEATKSQPKKESAVVRHLQRIKRKKIARSLQAMKPSIEGKGLL</sequence>
<dbReference type="PANTHER" id="PTHR46010">
    <property type="entry name" value="PROTEIN IWS1 HOMOLOG"/>
    <property type="match status" value="1"/>
</dbReference>
<dbReference type="PROSITE" id="PS51319">
    <property type="entry name" value="TFIIS_N"/>
    <property type="match status" value="1"/>
</dbReference>
<name>A0A8S1J112_9CHLO</name>
<evidence type="ECO:0000256" key="3">
    <source>
        <dbReference type="SAM" id="MobiDB-lite"/>
    </source>
</evidence>
<evidence type="ECO:0000313" key="6">
    <source>
        <dbReference type="Proteomes" id="UP000708148"/>
    </source>
</evidence>
<dbReference type="Gene3D" id="1.20.930.10">
    <property type="entry name" value="Conserved domain common to transcription factors TFIIS, elongin A, CRSP70"/>
    <property type="match status" value="1"/>
</dbReference>
<dbReference type="PANTHER" id="PTHR46010:SF1">
    <property type="entry name" value="PROTEIN IWS1 HOMOLOG"/>
    <property type="match status" value="1"/>
</dbReference>
<feature type="region of interest" description="Disordered" evidence="3">
    <location>
        <begin position="1"/>
        <end position="185"/>
    </location>
</feature>
<dbReference type="Pfam" id="PF08711">
    <property type="entry name" value="Med26"/>
    <property type="match status" value="1"/>
</dbReference>
<keyword evidence="6" id="KW-1185">Reference proteome</keyword>
<evidence type="ECO:0000256" key="1">
    <source>
        <dbReference type="ARBA" id="ARBA00037992"/>
    </source>
</evidence>
<keyword evidence="2" id="KW-0539">Nucleus</keyword>
<dbReference type="OrthoDB" id="21124at2759"/>
<comment type="caution">
    <text evidence="5">The sequence shown here is derived from an EMBL/GenBank/DDBJ whole genome shotgun (WGS) entry which is preliminary data.</text>
</comment>
<reference evidence="5" key="1">
    <citation type="submission" date="2020-12" db="EMBL/GenBank/DDBJ databases">
        <authorList>
            <person name="Iha C."/>
        </authorList>
    </citation>
    <scope>NUCLEOTIDE SEQUENCE</scope>
</reference>
<dbReference type="Proteomes" id="UP000708148">
    <property type="component" value="Unassembled WGS sequence"/>
</dbReference>
<gene>
    <name evidence="5" type="ORF">OSTQU699_LOCUS4975</name>
</gene>
<feature type="compositionally biased region" description="Acidic residues" evidence="3">
    <location>
        <begin position="114"/>
        <end position="128"/>
    </location>
</feature>
<dbReference type="GO" id="GO:0005634">
    <property type="term" value="C:nucleus"/>
    <property type="evidence" value="ECO:0007669"/>
    <property type="project" value="UniProtKB-SubCell"/>
</dbReference>
<dbReference type="InterPro" id="IPR035441">
    <property type="entry name" value="TFIIS/LEDGF_dom_sf"/>
</dbReference>
<feature type="region of interest" description="Disordered" evidence="3">
    <location>
        <begin position="395"/>
        <end position="414"/>
    </location>
</feature>
<evidence type="ECO:0000313" key="5">
    <source>
        <dbReference type="EMBL" id="CAD7699616.1"/>
    </source>
</evidence>
<evidence type="ECO:0000259" key="4">
    <source>
        <dbReference type="PROSITE" id="PS51319"/>
    </source>
</evidence>
<dbReference type="InterPro" id="IPR017923">
    <property type="entry name" value="TFIIS_N"/>
</dbReference>
<dbReference type="GO" id="GO:0016973">
    <property type="term" value="P:poly(A)+ mRNA export from nucleus"/>
    <property type="evidence" value="ECO:0007669"/>
    <property type="project" value="TreeGrafter"/>
</dbReference>
<accession>A0A8S1J112</accession>
<feature type="domain" description="TFIIS N-terminal" evidence="4">
    <location>
        <begin position="250"/>
        <end position="332"/>
    </location>
</feature>
<protein>
    <recommendedName>
        <fullName evidence="4">TFIIS N-terminal domain-containing protein</fullName>
    </recommendedName>
</protein>
<feature type="compositionally biased region" description="Acidic residues" evidence="3">
    <location>
        <begin position="163"/>
        <end position="172"/>
    </location>
</feature>
<evidence type="ECO:0000256" key="2">
    <source>
        <dbReference type="PROSITE-ProRule" id="PRU00649"/>
    </source>
</evidence>
<proteinExistence type="inferred from homology"/>
<feature type="region of interest" description="Disordered" evidence="3">
    <location>
        <begin position="331"/>
        <end position="356"/>
    </location>
</feature>
<organism evidence="5 6">
    <name type="scientific">Ostreobium quekettii</name>
    <dbReference type="NCBI Taxonomy" id="121088"/>
    <lineage>
        <taxon>Eukaryota</taxon>
        <taxon>Viridiplantae</taxon>
        <taxon>Chlorophyta</taxon>
        <taxon>core chlorophytes</taxon>
        <taxon>Ulvophyceae</taxon>
        <taxon>TCBD clade</taxon>
        <taxon>Bryopsidales</taxon>
        <taxon>Ostreobineae</taxon>
        <taxon>Ostreobiaceae</taxon>
        <taxon>Ostreobium</taxon>
    </lineage>
</organism>
<comment type="subcellular location">
    <subcellularLocation>
        <location evidence="2">Nucleus</location>
    </subcellularLocation>
</comment>
<dbReference type="AlphaFoldDB" id="A0A8S1J112"/>
<feature type="compositionally biased region" description="Acidic residues" evidence="3">
    <location>
        <begin position="1"/>
        <end position="11"/>
    </location>
</feature>
<dbReference type="InterPro" id="IPR051037">
    <property type="entry name" value="RNAPII_TF_IWS1"/>
</dbReference>